<keyword evidence="1" id="KW-0732">Signal</keyword>
<evidence type="ECO:0000313" key="3">
    <source>
        <dbReference type="Proteomes" id="UP000800036"/>
    </source>
</evidence>
<evidence type="ECO:0000256" key="1">
    <source>
        <dbReference type="SAM" id="SignalP"/>
    </source>
</evidence>
<keyword evidence="3" id="KW-1185">Reference proteome</keyword>
<feature type="signal peptide" evidence="1">
    <location>
        <begin position="1"/>
        <end position="25"/>
    </location>
</feature>
<dbReference type="AlphaFoldDB" id="A0A6A5UV63"/>
<feature type="chain" id="PRO_5025658873" evidence="1">
    <location>
        <begin position="26"/>
        <end position="360"/>
    </location>
</feature>
<gene>
    <name evidence="2" type="ORF">BU23DRAFT_282086</name>
</gene>
<evidence type="ECO:0000313" key="2">
    <source>
        <dbReference type="EMBL" id="KAF1967849.1"/>
    </source>
</evidence>
<dbReference type="Proteomes" id="UP000800036">
    <property type="component" value="Unassembled WGS sequence"/>
</dbReference>
<dbReference type="EMBL" id="ML976727">
    <property type="protein sequence ID" value="KAF1967849.1"/>
    <property type="molecule type" value="Genomic_DNA"/>
</dbReference>
<accession>A0A6A5UV63</accession>
<organism evidence="2 3">
    <name type="scientific">Bimuria novae-zelandiae CBS 107.79</name>
    <dbReference type="NCBI Taxonomy" id="1447943"/>
    <lineage>
        <taxon>Eukaryota</taxon>
        <taxon>Fungi</taxon>
        <taxon>Dikarya</taxon>
        <taxon>Ascomycota</taxon>
        <taxon>Pezizomycotina</taxon>
        <taxon>Dothideomycetes</taxon>
        <taxon>Pleosporomycetidae</taxon>
        <taxon>Pleosporales</taxon>
        <taxon>Massarineae</taxon>
        <taxon>Didymosphaeriaceae</taxon>
        <taxon>Bimuria</taxon>
    </lineage>
</organism>
<sequence length="360" mass="36647">MVDMQLLLKLLHLRHLLLLARRALSLLVLRCKLGRRSMRRLALVGALHHACNQISSAQKRPYAIPAGPTRLGGQRLVRTLSLLGYAAVALVIRGGGHVGGGRRGFVRGRVGAAEGRGGFVGGAGAGARGVGRLGERLGEVGGAGCACAVGGRGRAAAQARDACGGLRVVEGVDAGLVAEAGEAGCLGGAIGGGDVLGGFRLRERIREVLGVFGFGERVGEIRGREALGGFGLGESVEEVLGLSCVGVAGTEGLSRGLRGIIRVGEALGGFGGGETLRSFSLGECVREVLRVGCVSVAAAEGLLRGYRGGMGRVRGVRCGGGVEGVGRRDGGFLTDGEGGCVGCVRFEHRVVSKRILACTL</sequence>
<reference evidence="2" key="1">
    <citation type="journal article" date="2020" name="Stud. Mycol.">
        <title>101 Dothideomycetes genomes: a test case for predicting lifestyles and emergence of pathogens.</title>
        <authorList>
            <person name="Haridas S."/>
            <person name="Albert R."/>
            <person name="Binder M."/>
            <person name="Bloem J."/>
            <person name="Labutti K."/>
            <person name="Salamov A."/>
            <person name="Andreopoulos B."/>
            <person name="Baker S."/>
            <person name="Barry K."/>
            <person name="Bills G."/>
            <person name="Bluhm B."/>
            <person name="Cannon C."/>
            <person name="Castanera R."/>
            <person name="Culley D."/>
            <person name="Daum C."/>
            <person name="Ezra D."/>
            <person name="Gonzalez J."/>
            <person name="Henrissat B."/>
            <person name="Kuo A."/>
            <person name="Liang C."/>
            <person name="Lipzen A."/>
            <person name="Lutzoni F."/>
            <person name="Magnuson J."/>
            <person name="Mondo S."/>
            <person name="Nolan M."/>
            <person name="Ohm R."/>
            <person name="Pangilinan J."/>
            <person name="Park H.-J."/>
            <person name="Ramirez L."/>
            <person name="Alfaro M."/>
            <person name="Sun H."/>
            <person name="Tritt A."/>
            <person name="Yoshinaga Y."/>
            <person name="Zwiers L.-H."/>
            <person name="Turgeon B."/>
            <person name="Goodwin S."/>
            <person name="Spatafora J."/>
            <person name="Crous P."/>
            <person name="Grigoriev I."/>
        </authorList>
    </citation>
    <scope>NUCLEOTIDE SEQUENCE</scope>
    <source>
        <strain evidence="2">CBS 107.79</strain>
    </source>
</reference>
<name>A0A6A5UV63_9PLEO</name>
<protein>
    <submittedName>
        <fullName evidence="2">Uncharacterized protein</fullName>
    </submittedName>
</protein>
<proteinExistence type="predicted"/>